<organism evidence="8">
    <name type="scientific">Capitella teleta</name>
    <name type="common">Polychaete worm</name>
    <dbReference type="NCBI Taxonomy" id="283909"/>
    <lineage>
        <taxon>Eukaryota</taxon>
        <taxon>Metazoa</taxon>
        <taxon>Spiralia</taxon>
        <taxon>Lophotrochozoa</taxon>
        <taxon>Annelida</taxon>
        <taxon>Polychaeta</taxon>
        <taxon>Sedentaria</taxon>
        <taxon>Scolecida</taxon>
        <taxon>Capitellidae</taxon>
        <taxon>Capitella</taxon>
    </lineage>
</organism>
<evidence type="ECO:0000256" key="2">
    <source>
        <dbReference type="ARBA" id="ARBA00010790"/>
    </source>
</evidence>
<dbReference type="Pfam" id="PF05199">
    <property type="entry name" value="GMC_oxred_C"/>
    <property type="match status" value="1"/>
</dbReference>
<feature type="binding site" evidence="6">
    <location>
        <begin position="125"/>
        <end position="128"/>
    </location>
    <ligand>
        <name>FAD</name>
        <dbReference type="ChEBI" id="CHEBI:57692"/>
    </ligand>
</feature>
<dbReference type="InterPro" id="IPR007867">
    <property type="entry name" value="GMC_OxRtase_C"/>
</dbReference>
<dbReference type="PANTHER" id="PTHR11552:SF147">
    <property type="entry name" value="CHOLINE DEHYDROGENASE, MITOCHONDRIAL"/>
    <property type="match status" value="1"/>
</dbReference>
<dbReference type="OMA" id="NHFESCA"/>
<sequence>MQKQFPHSPEPGNSITAAVMLSLAPASSAALSNSNAEYDYIIVGAGSAGCVLANRLTADGQNKVLLVEAGGEDRSWKFHMPAALMYTLTNPKYNWCYYTEPQKHMNNRKMYWPRGKVLGGCSSHNAMVYMRGHAYDYDRWEKEGAAGWSYADVLPYFKRSQTHEYGEDEYRGGDGPLHVSRGHGTNPLYPAFLEAGQQAGYPFTDDINGFQQEGFGYFDMTIKDGKRCSTSVGYLRPAMSRSNLTVKTKVMVNQVMFEGRRAVGIEMEHKGRVQEVRAAKEVVLSAGAINTPQLLMLSGVGDADSLRGLDIPLRTHLPGVGANLQDHLEIYIQYKCTKPITLYSYQWKFPINMVRTGVEWFLTNKGPASTAHLEVGAFFRSRAGLEHPDIQLHFLPSVIIDHGQKTGDCHAFQAHAGPLRSTSVGTVKLKNKDPRQWPLLDPNYMSTQSDIEEFRANVRLTREIFAQKAFDEFRAEELAPTSQIQSDKEIDAFVRSQADTAYHCSCSCKMGDESDPLAVVDSQCRVFGLDGLRVVDASIMPSAVSGNLNGPTVMMAEKASDMILGNKSLPKLDAPVYRPKSIDTQR</sequence>
<dbReference type="STRING" id="283909.R7UG83"/>
<dbReference type="GO" id="GO:0050660">
    <property type="term" value="F:flavin adenine dinucleotide binding"/>
    <property type="evidence" value="ECO:0007669"/>
    <property type="project" value="InterPro"/>
</dbReference>
<evidence type="ECO:0000256" key="3">
    <source>
        <dbReference type="ARBA" id="ARBA00022630"/>
    </source>
</evidence>
<protein>
    <recommendedName>
        <fullName evidence="7">Glucose-methanol-choline oxidoreductase N-terminal domain-containing protein</fullName>
    </recommendedName>
</protein>
<dbReference type="InterPro" id="IPR036188">
    <property type="entry name" value="FAD/NAD-bd_sf"/>
</dbReference>
<evidence type="ECO:0000313" key="9">
    <source>
        <dbReference type="EnsemblMetazoa" id="CapteP227583"/>
    </source>
</evidence>
<comment type="similarity">
    <text evidence="2">Belongs to the GMC oxidoreductase family.</text>
</comment>
<name>R7UG83_CAPTE</name>
<evidence type="ECO:0000259" key="7">
    <source>
        <dbReference type="PROSITE" id="PS00624"/>
    </source>
</evidence>
<evidence type="ECO:0000313" key="10">
    <source>
        <dbReference type="Proteomes" id="UP000014760"/>
    </source>
</evidence>
<dbReference type="AlphaFoldDB" id="R7UG83"/>
<reference evidence="10" key="1">
    <citation type="submission" date="2012-12" db="EMBL/GenBank/DDBJ databases">
        <authorList>
            <person name="Hellsten U."/>
            <person name="Grimwood J."/>
            <person name="Chapman J.A."/>
            <person name="Shapiro H."/>
            <person name="Aerts A."/>
            <person name="Otillar R.P."/>
            <person name="Terry A.Y."/>
            <person name="Boore J.L."/>
            <person name="Simakov O."/>
            <person name="Marletaz F."/>
            <person name="Cho S.-J."/>
            <person name="Edsinger-Gonzales E."/>
            <person name="Havlak P."/>
            <person name="Kuo D.-H."/>
            <person name="Larsson T."/>
            <person name="Lv J."/>
            <person name="Arendt D."/>
            <person name="Savage R."/>
            <person name="Osoegawa K."/>
            <person name="de Jong P."/>
            <person name="Lindberg D.R."/>
            <person name="Seaver E.C."/>
            <person name="Weisblat D.A."/>
            <person name="Putnam N.H."/>
            <person name="Grigoriev I.V."/>
            <person name="Rokhsar D.S."/>
        </authorList>
    </citation>
    <scope>NUCLEOTIDE SEQUENCE</scope>
    <source>
        <strain evidence="10">I ESC-2004</strain>
    </source>
</reference>
<evidence type="ECO:0000256" key="4">
    <source>
        <dbReference type="ARBA" id="ARBA00022827"/>
    </source>
</evidence>
<proteinExistence type="inferred from homology"/>
<evidence type="ECO:0000256" key="1">
    <source>
        <dbReference type="ARBA" id="ARBA00001974"/>
    </source>
</evidence>
<reference evidence="8 10" key="2">
    <citation type="journal article" date="2013" name="Nature">
        <title>Insights into bilaterian evolution from three spiralian genomes.</title>
        <authorList>
            <person name="Simakov O."/>
            <person name="Marletaz F."/>
            <person name="Cho S.J."/>
            <person name="Edsinger-Gonzales E."/>
            <person name="Havlak P."/>
            <person name="Hellsten U."/>
            <person name="Kuo D.H."/>
            <person name="Larsson T."/>
            <person name="Lv J."/>
            <person name="Arendt D."/>
            <person name="Savage R."/>
            <person name="Osoegawa K."/>
            <person name="de Jong P."/>
            <person name="Grimwood J."/>
            <person name="Chapman J.A."/>
            <person name="Shapiro H."/>
            <person name="Aerts A."/>
            <person name="Otillar R.P."/>
            <person name="Terry A.Y."/>
            <person name="Boore J.L."/>
            <person name="Grigoriev I.V."/>
            <person name="Lindberg D.R."/>
            <person name="Seaver E.C."/>
            <person name="Weisblat D.A."/>
            <person name="Putnam N.H."/>
            <person name="Rokhsar D.S."/>
        </authorList>
    </citation>
    <scope>NUCLEOTIDE SEQUENCE</scope>
    <source>
        <strain evidence="8 10">I ESC-2004</strain>
    </source>
</reference>
<dbReference type="OrthoDB" id="269227at2759"/>
<dbReference type="EMBL" id="KB303737">
    <property type="protein sequence ID" value="ELU02813.1"/>
    <property type="molecule type" value="Genomic_DNA"/>
</dbReference>
<feature type="binding site" evidence="6">
    <location>
        <position position="252"/>
    </location>
    <ligand>
        <name>FAD</name>
        <dbReference type="ChEBI" id="CHEBI:57692"/>
    </ligand>
</feature>
<dbReference type="HOGENOM" id="CLU_002865_7_1_1"/>
<dbReference type="GO" id="GO:0008812">
    <property type="term" value="F:choline dehydrogenase activity"/>
    <property type="evidence" value="ECO:0007669"/>
    <property type="project" value="InterPro"/>
</dbReference>
<dbReference type="EnsemblMetazoa" id="CapteT227583">
    <property type="protein sequence ID" value="CapteP227583"/>
    <property type="gene ID" value="CapteG227583"/>
</dbReference>
<reference evidence="9" key="3">
    <citation type="submission" date="2015-06" db="UniProtKB">
        <authorList>
            <consortium name="EnsemblMetazoa"/>
        </authorList>
    </citation>
    <scope>IDENTIFICATION</scope>
</reference>
<accession>R7UG83</accession>
<dbReference type="InterPro" id="IPR011533">
    <property type="entry name" value="BetA"/>
</dbReference>
<dbReference type="PROSITE" id="PS00624">
    <property type="entry name" value="GMC_OXRED_2"/>
    <property type="match status" value="1"/>
</dbReference>
<dbReference type="InterPro" id="IPR000172">
    <property type="entry name" value="GMC_OxRdtase_N"/>
</dbReference>
<dbReference type="NCBIfam" id="TIGR01810">
    <property type="entry name" value="betA"/>
    <property type="match status" value="1"/>
</dbReference>
<keyword evidence="5" id="KW-0560">Oxidoreductase</keyword>
<dbReference type="Pfam" id="PF00732">
    <property type="entry name" value="GMC_oxred_N"/>
    <property type="match status" value="1"/>
</dbReference>
<dbReference type="Gene3D" id="3.30.560.10">
    <property type="entry name" value="Glucose Oxidase, domain 3"/>
    <property type="match status" value="1"/>
</dbReference>
<dbReference type="EMBL" id="AMQN01008683">
    <property type="status" value="NOT_ANNOTATED_CDS"/>
    <property type="molecule type" value="Genomic_DNA"/>
</dbReference>
<feature type="domain" description="Glucose-methanol-choline oxidoreductase N-terminal" evidence="7">
    <location>
        <begin position="287"/>
        <end position="301"/>
    </location>
</feature>
<keyword evidence="10" id="KW-1185">Reference proteome</keyword>
<comment type="cofactor">
    <cofactor evidence="1 6">
        <name>FAD</name>
        <dbReference type="ChEBI" id="CHEBI:57692"/>
    </cofactor>
</comment>
<dbReference type="PIRSF" id="PIRSF000137">
    <property type="entry name" value="Alcohol_oxidase"/>
    <property type="match status" value="1"/>
</dbReference>
<evidence type="ECO:0000313" key="8">
    <source>
        <dbReference type="EMBL" id="ELU02813.1"/>
    </source>
</evidence>
<dbReference type="SUPFAM" id="SSF51905">
    <property type="entry name" value="FAD/NAD(P)-binding domain"/>
    <property type="match status" value="1"/>
</dbReference>
<dbReference type="Proteomes" id="UP000014760">
    <property type="component" value="Unassembled WGS sequence"/>
</dbReference>
<gene>
    <name evidence="8" type="ORF">CAPTEDRAFT_227583</name>
</gene>
<dbReference type="InterPro" id="IPR012132">
    <property type="entry name" value="GMC_OxRdtase"/>
</dbReference>
<dbReference type="NCBIfam" id="NF002550">
    <property type="entry name" value="PRK02106.1"/>
    <property type="match status" value="1"/>
</dbReference>
<keyword evidence="4 6" id="KW-0274">FAD</keyword>
<keyword evidence="3" id="KW-0285">Flavoprotein</keyword>
<dbReference type="Gene3D" id="3.50.50.60">
    <property type="entry name" value="FAD/NAD(P)-binding domain"/>
    <property type="match status" value="1"/>
</dbReference>
<feature type="binding site" evidence="6">
    <location>
        <position position="117"/>
    </location>
    <ligand>
        <name>FAD</name>
        <dbReference type="ChEBI" id="CHEBI:57692"/>
    </ligand>
</feature>
<dbReference type="GO" id="GO:0019285">
    <property type="term" value="P:glycine betaine biosynthetic process from choline"/>
    <property type="evidence" value="ECO:0007669"/>
    <property type="project" value="InterPro"/>
</dbReference>
<evidence type="ECO:0000256" key="5">
    <source>
        <dbReference type="ARBA" id="ARBA00023002"/>
    </source>
</evidence>
<dbReference type="PANTHER" id="PTHR11552">
    <property type="entry name" value="GLUCOSE-METHANOL-CHOLINE GMC OXIDOREDUCTASE"/>
    <property type="match status" value="1"/>
</dbReference>
<dbReference type="SUPFAM" id="SSF54373">
    <property type="entry name" value="FAD-linked reductases, C-terminal domain"/>
    <property type="match status" value="1"/>
</dbReference>
<evidence type="ECO:0000256" key="6">
    <source>
        <dbReference type="PIRSR" id="PIRSR000137-2"/>
    </source>
</evidence>